<dbReference type="InterPro" id="IPR023467">
    <property type="entry name" value="MeTrfase_MtrH/MtxH"/>
</dbReference>
<gene>
    <name evidence="4" type="ORF">LCGC14_1262120</name>
</gene>
<dbReference type="InterPro" id="IPR011005">
    <property type="entry name" value="Dihydropteroate_synth-like_sf"/>
</dbReference>
<accession>A0A0F9LLN5</accession>
<dbReference type="SUPFAM" id="SSF51717">
    <property type="entry name" value="Dihydropteroate synthetase-like"/>
    <property type="match status" value="1"/>
</dbReference>
<protein>
    <recommendedName>
        <fullName evidence="5">Tetrahydromethanopterin S-methyltransferase subunit H</fullName>
    </recommendedName>
</protein>
<dbReference type="EMBL" id="LAZR01007008">
    <property type="protein sequence ID" value="KKM88101.1"/>
    <property type="molecule type" value="Genomic_DNA"/>
</dbReference>
<evidence type="ECO:0000313" key="4">
    <source>
        <dbReference type="EMBL" id="KKM88101.1"/>
    </source>
</evidence>
<evidence type="ECO:0008006" key="5">
    <source>
        <dbReference type="Google" id="ProtNLM"/>
    </source>
</evidence>
<keyword evidence="2" id="KW-0489">Methyltransferase</keyword>
<proteinExistence type="inferred from homology"/>
<dbReference type="GO" id="GO:0008168">
    <property type="term" value="F:methyltransferase activity"/>
    <property type="evidence" value="ECO:0007669"/>
    <property type="project" value="UniProtKB-KW"/>
</dbReference>
<keyword evidence="3" id="KW-0808">Transferase</keyword>
<organism evidence="4">
    <name type="scientific">marine sediment metagenome</name>
    <dbReference type="NCBI Taxonomy" id="412755"/>
    <lineage>
        <taxon>unclassified sequences</taxon>
        <taxon>metagenomes</taxon>
        <taxon>ecological metagenomes</taxon>
    </lineage>
</organism>
<dbReference type="GO" id="GO:0006730">
    <property type="term" value="P:one-carbon metabolic process"/>
    <property type="evidence" value="ECO:0007669"/>
    <property type="project" value="InterPro"/>
</dbReference>
<name>A0A0F9LLN5_9ZZZZ</name>
<sequence length="302" mass="33353">MLNFETEQKVAQIGKVRVGGQPGENPIVMVGTVFYASHAALLDEKTGKIDKPLVEKELNEFTEIIEDTRMQGIVDIVGAYPDALLKECEFVADLVEFPFLVDGLNDSVRIPAMEGLKEIGLLDRAILNSIDDATTEENLERLKNIGVRNAILLTFGTRYIFPKQKLTLLEETLIPKANKANIENILVDTAVLDLPSISMNFEASHLVKNKFGLPTGFAPANSIYGWEFIKKYGEVARCGGIASIMAYCASAPSDFILFGPVKFAKCVIPAVSLISGVNSYYRKRVLRKNISEDNPLNTIFMD</sequence>
<dbReference type="AlphaFoldDB" id="A0A0F9LLN5"/>
<evidence type="ECO:0000256" key="3">
    <source>
        <dbReference type="ARBA" id="ARBA00022679"/>
    </source>
</evidence>
<dbReference type="Pfam" id="PF02007">
    <property type="entry name" value="MtrH"/>
    <property type="match status" value="1"/>
</dbReference>
<evidence type="ECO:0000256" key="2">
    <source>
        <dbReference type="ARBA" id="ARBA00022603"/>
    </source>
</evidence>
<dbReference type="GO" id="GO:0032259">
    <property type="term" value="P:methylation"/>
    <property type="evidence" value="ECO:0007669"/>
    <property type="project" value="UniProtKB-KW"/>
</dbReference>
<reference evidence="4" key="1">
    <citation type="journal article" date="2015" name="Nature">
        <title>Complex archaea that bridge the gap between prokaryotes and eukaryotes.</title>
        <authorList>
            <person name="Spang A."/>
            <person name="Saw J.H."/>
            <person name="Jorgensen S.L."/>
            <person name="Zaremba-Niedzwiedzka K."/>
            <person name="Martijn J."/>
            <person name="Lind A.E."/>
            <person name="van Eijk R."/>
            <person name="Schleper C."/>
            <person name="Guy L."/>
            <person name="Ettema T.J."/>
        </authorList>
    </citation>
    <scope>NUCLEOTIDE SEQUENCE</scope>
</reference>
<comment type="similarity">
    <text evidence="1">Belongs to the MtrH family.</text>
</comment>
<comment type="caution">
    <text evidence="4">The sequence shown here is derived from an EMBL/GenBank/DDBJ whole genome shotgun (WGS) entry which is preliminary data.</text>
</comment>
<evidence type="ECO:0000256" key="1">
    <source>
        <dbReference type="ARBA" id="ARBA00006230"/>
    </source>
</evidence>